<gene>
    <name evidence="1" type="ORF">A306_02052</name>
</gene>
<organism evidence="1">
    <name type="scientific">Columba livia</name>
    <name type="common">Rock dove</name>
    <dbReference type="NCBI Taxonomy" id="8932"/>
    <lineage>
        <taxon>Eukaryota</taxon>
        <taxon>Metazoa</taxon>
        <taxon>Chordata</taxon>
        <taxon>Craniata</taxon>
        <taxon>Vertebrata</taxon>
        <taxon>Euteleostomi</taxon>
        <taxon>Archelosauria</taxon>
        <taxon>Archosauria</taxon>
        <taxon>Dinosauria</taxon>
        <taxon>Saurischia</taxon>
        <taxon>Theropoda</taxon>
        <taxon>Coelurosauria</taxon>
        <taxon>Aves</taxon>
        <taxon>Neognathae</taxon>
        <taxon>Neoaves</taxon>
        <taxon>Columbimorphae</taxon>
        <taxon>Columbiformes</taxon>
        <taxon>Columbidae</taxon>
        <taxon>Columba</taxon>
    </lineage>
</organism>
<name>R7VUP0_COLLI</name>
<reference evidence="1" key="1">
    <citation type="journal article" date="2013" name="Science">
        <title>Genomic diversity and evolution of the head crest in the rock pigeon.</title>
        <authorList>
            <person name="Shapiro M.D."/>
            <person name="Kronenberg Z."/>
            <person name="Li C."/>
            <person name="Domyan E.T."/>
            <person name="Pan H."/>
            <person name="Campbell M."/>
            <person name="Tan H."/>
            <person name="Huff C.D."/>
            <person name="Hu H."/>
            <person name="Vickrey A.I."/>
            <person name="Nielsen S.C."/>
            <person name="Stringham S.A."/>
            <person name="Hu H."/>
            <person name="Willerslev E."/>
            <person name="Gilbert M.T."/>
            <person name="Yandell M."/>
            <person name="Zhang G."/>
            <person name="Wang J."/>
        </authorList>
    </citation>
    <scope>NUCLEOTIDE SEQUENCE [LARGE SCALE GENOMIC DNA]</scope>
    <source>
        <tissue evidence="1">Blood</tissue>
    </source>
</reference>
<protein>
    <submittedName>
        <fullName evidence="1">Uncharacterized protein</fullName>
    </submittedName>
</protein>
<dbReference type="EMBL" id="KB376567">
    <property type="protein sequence ID" value="EMC89021.1"/>
    <property type="molecule type" value="Genomic_DNA"/>
</dbReference>
<dbReference type="AlphaFoldDB" id="R7VUP0"/>
<accession>R7VUP0</accession>
<sequence length="54" mass="6376">MFHLQTRNKHGKNSHCSGIWPQVAEEGIETQKIKKKSFLKQTDNIVQRIMRNKI</sequence>
<proteinExistence type="predicted"/>
<evidence type="ECO:0000313" key="1">
    <source>
        <dbReference type="EMBL" id="EMC89021.1"/>
    </source>
</evidence>